<organism evidence="1 2">
    <name type="scientific">Clunio marinus</name>
    <dbReference type="NCBI Taxonomy" id="568069"/>
    <lineage>
        <taxon>Eukaryota</taxon>
        <taxon>Metazoa</taxon>
        <taxon>Ecdysozoa</taxon>
        <taxon>Arthropoda</taxon>
        <taxon>Hexapoda</taxon>
        <taxon>Insecta</taxon>
        <taxon>Pterygota</taxon>
        <taxon>Neoptera</taxon>
        <taxon>Endopterygota</taxon>
        <taxon>Diptera</taxon>
        <taxon>Nematocera</taxon>
        <taxon>Chironomoidea</taxon>
        <taxon>Chironomidae</taxon>
        <taxon>Clunio</taxon>
    </lineage>
</organism>
<dbReference type="Proteomes" id="UP000183832">
    <property type="component" value="Unassembled WGS sequence"/>
</dbReference>
<evidence type="ECO:0000313" key="2">
    <source>
        <dbReference type="Proteomes" id="UP000183832"/>
    </source>
</evidence>
<protein>
    <submittedName>
        <fullName evidence="1">CLUMA_CG005282, isoform A</fullName>
    </submittedName>
</protein>
<proteinExistence type="predicted"/>
<dbReference type="EMBL" id="CVRI01000021">
    <property type="protein sequence ID" value="CRK91630.1"/>
    <property type="molecule type" value="Genomic_DNA"/>
</dbReference>
<gene>
    <name evidence="1" type="ORF">CLUMA_CG005282</name>
</gene>
<name>A0A1J1HYL3_9DIPT</name>
<keyword evidence="2" id="KW-1185">Reference proteome</keyword>
<evidence type="ECO:0000313" key="1">
    <source>
        <dbReference type="EMBL" id="CRK91630.1"/>
    </source>
</evidence>
<accession>A0A1J1HYL3</accession>
<sequence>MSRDKSLKSVSDALLKRHLAQLNLVVGIVVFIHSARGVYGIELSRINKEQSYLTNVYYAKTWFNKLGLMSFLCQKKS</sequence>
<dbReference type="AlphaFoldDB" id="A0A1J1HYL3"/>
<reference evidence="1 2" key="1">
    <citation type="submission" date="2015-04" db="EMBL/GenBank/DDBJ databases">
        <authorList>
            <person name="Syromyatnikov M.Y."/>
            <person name="Popov V.N."/>
        </authorList>
    </citation>
    <scope>NUCLEOTIDE SEQUENCE [LARGE SCALE GENOMIC DNA]</scope>
</reference>